<evidence type="ECO:0000256" key="3">
    <source>
        <dbReference type="ARBA" id="ARBA00022525"/>
    </source>
</evidence>
<dbReference type="Gene3D" id="3.30.350.10">
    <property type="entry name" value="Subtilisin inhibitor-like"/>
    <property type="match status" value="1"/>
</dbReference>
<name>A0A3B0FRC2_PSEPS</name>
<dbReference type="Pfam" id="PF00720">
    <property type="entry name" value="SSI"/>
    <property type="match status" value="1"/>
</dbReference>
<accession>A0A3B0FRC2</accession>
<gene>
    <name evidence="9" type="ORF">D7Z96_14360</name>
</gene>
<reference evidence="9 10" key="1">
    <citation type="submission" date="2018-10" db="EMBL/GenBank/DDBJ databases">
        <title>Genome-guide identification and characterization of bacteria that degrade polycyclic aromatic hydrocarbons and resist hexavalent chromium simultaneously.</title>
        <authorList>
            <person name="Feng H."/>
        </authorList>
    </citation>
    <scope>NUCLEOTIDE SEQUENCE [LARGE SCALE GENOMIC DNA]</scope>
    <source>
        <strain evidence="9 10">J015</strain>
    </source>
</reference>
<comment type="similarity">
    <text evidence="2">Belongs to the protease inhibitor I16 (SSI) family.</text>
</comment>
<sequence>MTTMSLKGSRALLDAGRTTRFQALAVLLAASLLSACSPGQSGGSPSGETSAPSTATPTGSAGTPTGTLPPDAETSVPAPAPEPSAVPSGPGQGNAELAITVTPAEGEPEVNYTLVCAGGVPAAESEHPAADAACAALKENAGLLAPSAPATDKVCTEQYGGPQKATVSGIVDGVPVDAAFSRTNGCEISAWDAAKDVLGAAGGA</sequence>
<evidence type="ECO:0000313" key="9">
    <source>
        <dbReference type="EMBL" id="RKO22380.1"/>
    </source>
</evidence>
<dbReference type="InterPro" id="IPR036819">
    <property type="entry name" value="Subtilisin_inhibitor-like_sf"/>
</dbReference>
<evidence type="ECO:0000256" key="2">
    <source>
        <dbReference type="ARBA" id="ARBA00010472"/>
    </source>
</evidence>
<dbReference type="GO" id="GO:0004867">
    <property type="term" value="F:serine-type endopeptidase inhibitor activity"/>
    <property type="evidence" value="ECO:0007669"/>
    <property type="project" value="UniProtKB-KW"/>
</dbReference>
<keyword evidence="4" id="KW-0646">Protease inhibitor</keyword>
<dbReference type="RefSeq" id="WP_120692942.1">
    <property type="nucleotide sequence ID" value="NZ_RBNH01000013.1"/>
</dbReference>
<reference evidence="10" key="2">
    <citation type="submission" date="2018-10" db="EMBL/GenBank/DDBJ databases">
        <authorList>
            <person name="Wang Y."/>
            <person name="Wang J."/>
            <person name="Yang X."/>
            <person name="Wang Z."/>
            <person name="Huang Y."/>
        </authorList>
    </citation>
    <scope>NUCLEOTIDE SEQUENCE [LARGE SCALE GENOMIC DNA]</scope>
    <source>
        <strain evidence="10">J015</strain>
    </source>
</reference>
<keyword evidence="5" id="KW-0722">Serine protease inhibitor</keyword>
<dbReference type="GO" id="GO:0005576">
    <property type="term" value="C:extracellular region"/>
    <property type="evidence" value="ECO:0007669"/>
    <property type="project" value="UniProtKB-SubCell"/>
</dbReference>
<evidence type="ECO:0000256" key="6">
    <source>
        <dbReference type="ARBA" id="ARBA00023157"/>
    </source>
</evidence>
<dbReference type="Proteomes" id="UP000273159">
    <property type="component" value="Unassembled WGS sequence"/>
</dbReference>
<comment type="caution">
    <text evidence="9">The sequence shown here is derived from an EMBL/GenBank/DDBJ whole genome shotgun (WGS) entry which is preliminary data.</text>
</comment>
<feature type="region of interest" description="Disordered" evidence="7">
    <location>
        <begin position="36"/>
        <end position="95"/>
    </location>
</feature>
<dbReference type="EMBL" id="RBNH01000013">
    <property type="protein sequence ID" value="RKO22380.1"/>
    <property type="molecule type" value="Genomic_DNA"/>
</dbReference>
<evidence type="ECO:0000256" key="5">
    <source>
        <dbReference type="ARBA" id="ARBA00022900"/>
    </source>
</evidence>
<dbReference type="InterPro" id="IPR023549">
    <property type="entry name" value="Subtilisin_inhibitor"/>
</dbReference>
<evidence type="ECO:0000313" key="10">
    <source>
        <dbReference type="Proteomes" id="UP000273159"/>
    </source>
</evidence>
<evidence type="ECO:0000256" key="1">
    <source>
        <dbReference type="ARBA" id="ARBA00004613"/>
    </source>
</evidence>
<organism evidence="9 10">
    <name type="scientific">Pseudarthrobacter phenanthrenivorans</name>
    <name type="common">Arthrobacter phenanthrenivorans</name>
    <dbReference type="NCBI Taxonomy" id="361575"/>
    <lineage>
        <taxon>Bacteria</taxon>
        <taxon>Bacillati</taxon>
        <taxon>Actinomycetota</taxon>
        <taxon>Actinomycetes</taxon>
        <taxon>Micrococcales</taxon>
        <taxon>Micrococcaceae</taxon>
        <taxon>Pseudarthrobacter</taxon>
    </lineage>
</organism>
<comment type="subcellular location">
    <subcellularLocation>
        <location evidence="1">Secreted</location>
    </subcellularLocation>
</comment>
<keyword evidence="3" id="KW-0964">Secreted</keyword>
<evidence type="ECO:0000256" key="7">
    <source>
        <dbReference type="SAM" id="MobiDB-lite"/>
    </source>
</evidence>
<evidence type="ECO:0000259" key="8">
    <source>
        <dbReference type="Pfam" id="PF00720"/>
    </source>
</evidence>
<dbReference type="SUPFAM" id="SSF55399">
    <property type="entry name" value="Subtilisin inhibitor"/>
    <property type="match status" value="1"/>
</dbReference>
<protein>
    <submittedName>
        <fullName evidence="9">Serine protease inhibitor</fullName>
    </submittedName>
</protein>
<proteinExistence type="inferred from homology"/>
<feature type="domain" description="Subtilisin inhibitor" evidence="8">
    <location>
        <begin position="99"/>
        <end position="177"/>
    </location>
</feature>
<feature type="compositionally biased region" description="Low complexity" evidence="7">
    <location>
        <begin position="46"/>
        <end position="77"/>
    </location>
</feature>
<evidence type="ECO:0000256" key="4">
    <source>
        <dbReference type="ARBA" id="ARBA00022690"/>
    </source>
</evidence>
<keyword evidence="6" id="KW-1015">Disulfide bond</keyword>
<dbReference type="AlphaFoldDB" id="A0A3B0FRC2"/>